<accession>W7KCG5</accession>
<organism evidence="2 3">
    <name type="scientific">Plasmodium falciparum (isolate NF54)</name>
    <dbReference type="NCBI Taxonomy" id="5843"/>
    <lineage>
        <taxon>Eukaryota</taxon>
        <taxon>Sar</taxon>
        <taxon>Alveolata</taxon>
        <taxon>Apicomplexa</taxon>
        <taxon>Aconoidasida</taxon>
        <taxon>Haemosporida</taxon>
        <taxon>Plasmodiidae</taxon>
        <taxon>Plasmodium</taxon>
        <taxon>Plasmodium (Laverania)</taxon>
    </lineage>
</organism>
<keyword evidence="1" id="KW-0175">Coiled coil</keyword>
<dbReference type="Proteomes" id="UP000030673">
    <property type="component" value="Unassembled WGS sequence"/>
</dbReference>
<gene>
    <name evidence="2" type="ORF">PFNF54_00574</name>
</gene>
<evidence type="ECO:0000313" key="3">
    <source>
        <dbReference type="Proteomes" id="UP000030673"/>
    </source>
</evidence>
<evidence type="ECO:0000313" key="2">
    <source>
        <dbReference type="EMBL" id="EWC90675.1"/>
    </source>
</evidence>
<sequence>MTNYKIKDLKDKEDNIKFTNDKEKELFQYLILKAINEIEQISTKLEQKFKDQLINKINYLQEKYEHKVKDLYKFNVSLGIQNEQLLKKDQDNKELIKQLESTKHIMLHQIENLKKNNQIIYDKFLQKDISQNETNDTIEKLNQKLKSEQKQIYHYEQKINTLNDDLNNSYQKYVYYYNKSDSNQNLLQQKEDQIGKLKNQLDIHINSKNDIQEKLKNIYTENNKVERDNDDLKNELTKTKLNLEKLKDEYEELYHNKQYVFSCYKNEEKILKENLERYKTKCAILENQKDCHILEDKYKQLEIKLKDTENEKYMYERTCLMNEHPPLYNKNIYQSDEKPEHEETSDDPLNVKQKISSIEKQLILLKLEKANKESELIRCPKHGRRSEEIKKKEFIETKLKYLEDKINILNKNLKYMKLKKNEKNNI</sequence>
<dbReference type="AlphaFoldDB" id="W7KCG5"/>
<protein>
    <submittedName>
        <fullName evidence="2">Uncharacterized protein</fullName>
    </submittedName>
</protein>
<keyword evidence="3" id="KW-1185">Reference proteome</keyword>
<proteinExistence type="predicted"/>
<feature type="coiled-coil region" evidence="1">
    <location>
        <begin position="96"/>
        <end position="318"/>
    </location>
</feature>
<evidence type="ECO:0000256" key="1">
    <source>
        <dbReference type="SAM" id="Coils"/>
    </source>
</evidence>
<dbReference type="OMA" id="NELYECR"/>
<feature type="coiled-coil region" evidence="1">
    <location>
        <begin position="355"/>
        <end position="412"/>
    </location>
</feature>
<dbReference type="EMBL" id="KE123733">
    <property type="protein sequence ID" value="EWC90675.1"/>
    <property type="molecule type" value="Genomic_DNA"/>
</dbReference>
<name>W7KCG5_PLAFO</name>
<reference evidence="2 3" key="1">
    <citation type="submission" date="2013-02" db="EMBL/GenBank/DDBJ databases">
        <title>The Genome Sequence of Plasmodium falciparum NF54.</title>
        <authorList>
            <consortium name="The Broad Institute Genome Sequencing Platform"/>
            <consortium name="The Broad Institute Genome Sequencing Center for Infectious Disease"/>
            <person name="Neafsey D."/>
            <person name="Cheeseman I."/>
            <person name="Volkman S."/>
            <person name="Adams J."/>
            <person name="Walker B."/>
            <person name="Young S.K."/>
            <person name="Zeng Q."/>
            <person name="Gargeya S."/>
            <person name="Fitzgerald M."/>
            <person name="Haas B."/>
            <person name="Abouelleil A."/>
            <person name="Alvarado L."/>
            <person name="Arachchi H.M."/>
            <person name="Berlin A.M."/>
            <person name="Chapman S.B."/>
            <person name="Dewar J."/>
            <person name="Goldberg J."/>
            <person name="Griggs A."/>
            <person name="Gujja S."/>
            <person name="Hansen M."/>
            <person name="Howarth C."/>
            <person name="Imamovic A."/>
            <person name="Larimer J."/>
            <person name="McCowan C."/>
            <person name="Murphy C."/>
            <person name="Neiman D."/>
            <person name="Pearson M."/>
            <person name="Priest M."/>
            <person name="Roberts A."/>
            <person name="Saif S."/>
            <person name="Shea T."/>
            <person name="Sisk P."/>
            <person name="Sykes S."/>
            <person name="Wortman J."/>
            <person name="Nusbaum C."/>
            <person name="Birren B."/>
        </authorList>
    </citation>
    <scope>NUCLEOTIDE SEQUENCE [LARGE SCALE GENOMIC DNA]</scope>
    <source>
        <strain evidence="2 3">NF54</strain>
    </source>
</reference>